<protein>
    <submittedName>
        <fullName evidence="2">Uncharacterized protein</fullName>
    </submittedName>
</protein>
<name>A0A1A8A5U6_NOTFU</name>
<evidence type="ECO:0000256" key="1">
    <source>
        <dbReference type="SAM" id="MobiDB-lite"/>
    </source>
</evidence>
<organism evidence="2">
    <name type="scientific">Nothobranchius furzeri</name>
    <name type="common">Turquoise killifish</name>
    <dbReference type="NCBI Taxonomy" id="105023"/>
    <lineage>
        <taxon>Eukaryota</taxon>
        <taxon>Metazoa</taxon>
        <taxon>Chordata</taxon>
        <taxon>Craniata</taxon>
        <taxon>Vertebrata</taxon>
        <taxon>Euteleostomi</taxon>
        <taxon>Actinopterygii</taxon>
        <taxon>Neopterygii</taxon>
        <taxon>Teleostei</taxon>
        <taxon>Neoteleostei</taxon>
        <taxon>Acanthomorphata</taxon>
        <taxon>Ovalentaria</taxon>
        <taxon>Atherinomorphae</taxon>
        <taxon>Cyprinodontiformes</taxon>
        <taxon>Nothobranchiidae</taxon>
        <taxon>Nothobranchius</taxon>
    </lineage>
</organism>
<evidence type="ECO:0000313" key="2">
    <source>
        <dbReference type="EMBL" id="SBP49891.1"/>
    </source>
</evidence>
<sequence length="105" mass="11657">MALRQVTFLTVYESRLCLLKRFSNIEHLAVGLFSVAFLLNIRLQVEAEHTTPLFSLTGSGPVARGLQRRHSQKDNQVDVSGSEFPHAKEGIETSHLSLTPGVRLS</sequence>
<feature type="region of interest" description="Disordered" evidence="1">
    <location>
        <begin position="65"/>
        <end position="105"/>
    </location>
</feature>
<dbReference type="EMBL" id="HADY01011406">
    <property type="protein sequence ID" value="SBP49891.1"/>
    <property type="molecule type" value="Transcribed_RNA"/>
</dbReference>
<reference evidence="2" key="2">
    <citation type="submission" date="2016-06" db="EMBL/GenBank/DDBJ databases">
        <title>The genome of a short-lived fish provides insights into sex chromosome evolution and the genetic control of aging.</title>
        <authorList>
            <person name="Reichwald K."/>
            <person name="Felder M."/>
            <person name="Petzold A."/>
            <person name="Koch P."/>
            <person name="Groth M."/>
            <person name="Platzer M."/>
        </authorList>
    </citation>
    <scope>NUCLEOTIDE SEQUENCE</scope>
    <source>
        <tissue evidence="2">Brain</tissue>
    </source>
</reference>
<accession>A0A1A8A5U6</accession>
<gene>
    <name evidence="2" type="primary">Nfu_g_1_009227</name>
</gene>
<dbReference type="EMBL" id="HAEJ01010606">
    <property type="protein sequence ID" value="SBS51063.1"/>
    <property type="molecule type" value="Transcribed_RNA"/>
</dbReference>
<proteinExistence type="predicted"/>
<dbReference type="AlphaFoldDB" id="A0A1A8A5U6"/>
<reference evidence="2" key="1">
    <citation type="submission" date="2016-05" db="EMBL/GenBank/DDBJ databases">
        <authorList>
            <person name="Lavstsen T."/>
            <person name="Jespersen J.S."/>
        </authorList>
    </citation>
    <scope>NUCLEOTIDE SEQUENCE</scope>
    <source>
        <tissue evidence="2">Brain</tissue>
    </source>
</reference>